<protein>
    <submittedName>
        <fullName evidence="7">Methylmalonyl-CoA mutase</fullName>
        <ecNumber evidence="7">5.4.99.2</ecNumber>
    </submittedName>
</protein>
<dbReference type="GO" id="GO:0046872">
    <property type="term" value="F:metal ion binding"/>
    <property type="evidence" value="ECO:0007669"/>
    <property type="project" value="InterPro"/>
</dbReference>
<comment type="similarity">
    <text evidence="2">Belongs to the methylmalonyl-CoA mutase family.</text>
</comment>
<dbReference type="EC" id="5.4.99.2" evidence="7"/>
<evidence type="ECO:0000313" key="8">
    <source>
        <dbReference type="Proteomes" id="UP000008841"/>
    </source>
</evidence>
<keyword evidence="4 7" id="KW-0413">Isomerase</keyword>
<dbReference type="Pfam" id="PF01642">
    <property type="entry name" value="MM_CoA_mutase"/>
    <property type="match status" value="1"/>
</dbReference>
<organism evidence="7 8">
    <name type="scientific">Chlorobium limicola (strain DSM 245 / NBRC 103803 / 6330)</name>
    <dbReference type="NCBI Taxonomy" id="290315"/>
    <lineage>
        <taxon>Bacteria</taxon>
        <taxon>Pseudomonadati</taxon>
        <taxon>Chlorobiota</taxon>
        <taxon>Chlorobiia</taxon>
        <taxon>Chlorobiales</taxon>
        <taxon>Chlorobiaceae</taxon>
        <taxon>Chlorobium/Pelodictyon group</taxon>
        <taxon>Chlorobium</taxon>
    </lineage>
</organism>
<dbReference type="HOGENOM" id="CLU_009523_6_0_10"/>
<keyword evidence="3" id="KW-0846">Cobalamin</keyword>
<dbReference type="EMBL" id="CP001097">
    <property type="protein sequence ID" value="ACD89948.1"/>
    <property type="molecule type" value="Genomic_DNA"/>
</dbReference>
<dbReference type="Gene3D" id="3.40.50.280">
    <property type="entry name" value="Cobalamin-binding domain"/>
    <property type="match status" value="1"/>
</dbReference>
<evidence type="ECO:0000313" key="7">
    <source>
        <dbReference type="EMBL" id="ACD89948.1"/>
    </source>
</evidence>
<comment type="cofactor">
    <cofactor evidence="1">
        <name>adenosylcob(III)alamin</name>
        <dbReference type="ChEBI" id="CHEBI:18408"/>
    </cofactor>
</comment>
<dbReference type="CDD" id="cd03677">
    <property type="entry name" value="MM_CoA_mutase_beta"/>
    <property type="match status" value="1"/>
</dbReference>
<dbReference type="InterPro" id="IPR006099">
    <property type="entry name" value="MeMalonylCoA_mutase_a/b_cat"/>
</dbReference>
<dbReference type="SUPFAM" id="SSF51703">
    <property type="entry name" value="Cobalamin (vitamin B12)-dependent enzymes"/>
    <property type="match status" value="1"/>
</dbReference>
<keyword evidence="5" id="KW-0170">Cobalt</keyword>
<proteinExistence type="inferred from homology"/>
<evidence type="ECO:0000259" key="6">
    <source>
        <dbReference type="Pfam" id="PF01642"/>
    </source>
</evidence>
<evidence type="ECO:0000256" key="2">
    <source>
        <dbReference type="ARBA" id="ARBA00008465"/>
    </source>
</evidence>
<feature type="domain" description="Methylmalonyl-CoA mutase alpha/beta chain catalytic" evidence="6">
    <location>
        <begin position="190"/>
        <end position="432"/>
    </location>
</feature>
<dbReference type="PANTHER" id="PTHR48101:SF1">
    <property type="entry name" value="METHYLMALONYL-COA MUTASE, LARGE SUBUNIT"/>
    <property type="match status" value="1"/>
</dbReference>
<dbReference type="GO" id="GO:0004494">
    <property type="term" value="F:methylmalonyl-CoA mutase activity"/>
    <property type="evidence" value="ECO:0007669"/>
    <property type="project" value="UniProtKB-EC"/>
</dbReference>
<dbReference type="KEGG" id="cli:Clim_0869"/>
<dbReference type="InterPro" id="IPR016176">
    <property type="entry name" value="Cbl-dep_enz_cat"/>
</dbReference>
<dbReference type="PANTHER" id="PTHR48101">
    <property type="entry name" value="METHYLMALONYL-COA MUTASE, MITOCHONDRIAL-RELATED"/>
    <property type="match status" value="1"/>
</dbReference>
<accession>B3EIB8</accession>
<name>B3EIB8_CHLL2</name>
<dbReference type="STRING" id="290315.Clim_0869"/>
<sequence>MQFHENMPPYHEMTPSTNKQLFQEFPSVDWNTWKAKAVTDLRDTPYERIMWTTPDGFTLEPWYASGNAVTLPGQQEPKQRNIWRNCRRIKVSDTGKANREALDSLLSQEVTALEFHLGAPQLCQNESLCELLQGINIPAAAIYFSGAVTDQVSLLETLATLPGFIENSGGLLSETPETLPEKENRLFSAADAMPGFRFLAVDTVPWHEQGATPSQEIALALAAASDLLNRFTSADIEPGRIVGAMEIIMAAGSSHFTELAKPRAFRKLFRHIAAAYGAEKTLLPRLFARTSPRNLSLLDPFTNVLRQTTETVSAVLGGYDTLQITPFDGGLSVSESDAERISGNIHLILKEESCLHRVADPAAGSYYLETLTAELAKAAWNVFLELEAAGGFASAIQSGLVKQKITEGNTAKRKTLENRKKTLIGVNRYPWPLTPVQEKNIAALQQAIQSAPEGSETAGFERLRLKAETRRITSGFQPSVFIWLSGDPGISFRQAAFADDFFRCGGFAVTGMTQLDPDEKSCAKALENNPDIVVLCIAEKDPVPTAETICRTLCALKPGIIPVMAGKPPEQKELLLTAGLDSFIHTGVNVLDMLQSYHLKTGVQ</sequence>
<dbReference type="AlphaFoldDB" id="B3EIB8"/>
<evidence type="ECO:0000256" key="3">
    <source>
        <dbReference type="ARBA" id="ARBA00022628"/>
    </source>
</evidence>
<dbReference type="GO" id="GO:0031419">
    <property type="term" value="F:cobalamin binding"/>
    <property type="evidence" value="ECO:0007669"/>
    <property type="project" value="UniProtKB-KW"/>
</dbReference>
<dbReference type="InterPro" id="IPR036724">
    <property type="entry name" value="Cobalamin-bd_sf"/>
</dbReference>
<evidence type="ECO:0000256" key="4">
    <source>
        <dbReference type="ARBA" id="ARBA00023235"/>
    </source>
</evidence>
<reference evidence="7 8" key="1">
    <citation type="submission" date="2008-05" db="EMBL/GenBank/DDBJ databases">
        <title>Complete sequence of Chlorobium limicola DSM 245.</title>
        <authorList>
            <consortium name="US DOE Joint Genome Institute"/>
            <person name="Lucas S."/>
            <person name="Copeland A."/>
            <person name="Lapidus A."/>
            <person name="Glavina del Rio T."/>
            <person name="Dalin E."/>
            <person name="Tice H."/>
            <person name="Bruce D."/>
            <person name="Goodwin L."/>
            <person name="Pitluck S."/>
            <person name="Schmutz J."/>
            <person name="Larimer F."/>
            <person name="Land M."/>
            <person name="Hauser L."/>
            <person name="Kyrpides N."/>
            <person name="Ovchinnikova G."/>
            <person name="Zhao F."/>
            <person name="Li T."/>
            <person name="Liu Z."/>
            <person name="Overmann J."/>
            <person name="Bryant D.A."/>
            <person name="Richardson P."/>
        </authorList>
    </citation>
    <scope>NUCLEOTIDE SEQUENCE [LARGE SCALE GENOMIC DNA]</scope>
    <source>
        <strain evidence="8">DSM 245 / NBRC 103803 / 6330</strain>
    </source>
</reference>
<dbReference type="Proteomes" id="UP000008841">
    <property type="component" value="Chromosome"/>
</dbReference>
<evidence type="ECO:0000256" key="5">
    <source>
        <dbReference type="ARBA" id="ARBA00023285"/>
    </source>
</evidence>
<gene>
    <name evidence="7" type="ordered locus">Clim_0869</name>
</gene>
<evidence type="ECO:0000256" key="1">
    <source>
        <dbReference type="ARBA" id="ARBA00001922"/>
    </source>
</evidence>
<dbReference type="eggNOG" id="COG1884">
    <property type="taxonomic scope" value="Bacteria"/>
</dbReference>
<dbReference type="SUPFAM" id="SSF52242">
    <property type="entry name" value="Cobalamin (vitamin B12)-binding domain"/>
    <property type="match status" value="1"/>
</dbReference>
<dbReference type="Gene3D" id="3.20.20.240">
    <property type="entry name" value="Methylmalonyl-CoA mutase"/>
    <property type="match status" value="1"/>
</dbReference>